<protein>
    <submittedName>
        <fullName evidence="2">Uncharacterized protein</fullName>
    </submittedName>
</protein>
<name>A0A6A6AJS9_9PLEO</name>
<gene>
    <name evidence="2" type="ORF">P153DRAFT_383466</name>
</gene>
<feature type="compositionally biased region" description="Basic and acidic residues" evidence="1">
    <location>
        <begin position="1"/>
        <end position="10"/>
    </location>
</feature>
<dbReference type="AlphaFoldDB" id="A0A6A6AJS9"/>
<dbReference type="GeneID" id="54410668"/>
<reference evidence="2" key="1">
    <citation type="journal article" date="2020" name="Stud. Mycol.">
        <title>101 Dothideomycetes genomes: a test case for predicting lifestyles and emergence of pathogens.</title>
        <authorList>
            <person name="Haridas S."/>
            <person name="Albert R."/>
            <person name="Binder M."/>
            <person name="Bloem J."/>
            <person name="Labutti K."/>
            <person name="Salamov A."/>
            <person name="Andreopoulos B."/>
            <person name="Baker S."/>
            <person name="Barry K."/>
            <person name="Bills G."/>
            <person name="Bluhm B."/>
            <person name="Cannon C."/>
            <person name="Castanera R."/>
            <person name="Culley D."/>
            <person name="Daum C."/>
            <person name="Ezra D."/>
            <person name="Gonzalez J."/>
            <person name="Henrissat B."/>
            <person name="Kuo A."/>
            <person name="Liang C."/>
            <person name="Lipzen A."/>
            <person name="Lutzoni F."/>
            <person name="Magnuson J."/>
            <person name="Mondo S."/>
            <person name="Nolan M."/>
            <person name="Ohm R."/>
            <person name="Pangilinan J."/>
            <person name="Park H.-J."/>
            <person name="Ramirez L."/>
            <person name="Alfaro M."/>
            <person name="Sun H."/>
            <person name="Tritt A."/>
            <person name="Yoshinaga Y."/>
            <person name="Zwiers L.-H."/>
            <person name="Turgeon B."/>
            <person name="Goodwin S."/>
            <person name="Spatafora J."/>
            <person name="Crous P."/>
            <person name="Grigoriev I."/>
        </authorList>
    </citation>
    <scope>NUCLEOTIDE SEQUENCE</scope>
    <source>
        <strain evidence="2">CBS 119687</strain>
    </source>
</reference>
<feature type="region of interest" description="Disordered" evidence="1">
    <location>
        <begin position="1"/>
        <end position="82"/>
    </location>
</feature>
<proteinExistence type="predicted"/>
<organism evidence="2 3">
    <name type="scientific">Dothidotthia symphoricarpi CBS 119687</name>
    <dbReference type="NCBI Taxonomy" id="1392245"/>
    <lineage>
        <taxon>Eukaryota</taxon>
        <taxon>Fungi</taxon>
        <taxon>Dikarya</taxon>
        <taxon>Ascomycota</taxon>
        <taxon>Pezizomycotina</taxon>
        <taxon>Dothideomycetes</taxon>
        <taxon>Pleosporomycetidae</taxon>
        <taxon>Pleosporales</taxon>
        <taxon>Dothidotthiaceae</taxon>
        <taxon>Dothidotthia</taxon>
    </lineage>
</organism>
<dbReference type="Proteomes" id="UP000799771">
    <property type="component" value="Unassembled WGS sequence"/>
</dbReference>
<accession>A0A6A6AJS9</accession>
<evidence type="ECO:0000256" key="1">
    <source>
        <dbReference type="SAM" id="MobiDB-lite"/>
    </source>
</evidence>
<dbReference type="EMBL" id="ML977502">
    <property type="protein sequence ID" value="KAF2131355.1"/>
    <property type="molecule type" value="Genomic_DNA"/>
</dbReference>
<feature type="compositionally biased region" description="Polar residues" evidence="1">
    <location>
        <begin position="34"/>
        <end position="44"/>
    </location>
</feature>
<keyword evidence="3" id="KW-1185">Reference proteome</keyword>
<sequence length="114" mass="12265">MVNARERKSDSANTPSRRHAGSGNAGGVDRSDQATKTLSHSRSQLARHHSQQMPPSASSRAVAFPKIPPTASNKRSQQPRRLRARIGDARCGMPTLLARLVQYSPPPAQACALS</sequence>
<evidence type="ECO:0000313" key="3">
    <source>
        <dbReference type="Proteomes" id="UP000799771"/>
    </source>
</evidence>
<evidence type="ECO:0000313" key="2">
    <source>
        <dbReference type="EMBL" id="KAF2131355.1"/>
    </source>
</evidence>
<dbReference type="RefSeq" id="XP_033525742.1">
    <property type="nucleotide sequence ID" value="XM_033670236.1"/>
</dbReference>